<proteinExistence type="predicted"/>
<dbReference type="EMBL" id="GBXM01077367">
    <property type="protein sequence ID" value="JAH31210.1"/>
    <property type="molecule type" value="Transcribed_RNA"/>
</dbReference>
<organism evidence="1">
    <name type="scientific">Anguilla anguilla</name>
    <name type="common">European freshwater eel</name>
    <name type="synonym">Muraena anguilla</name>
    <dbReference type="NCBI Taxonomy" id="7936"/>
    <lineage>
        <taxon>Eukaryota</taxon>
        <taxon>Metazoa</taxon>
        <taxon>Chordata</taxon>
        <taxon>Craniata</taxon>
        <taxon>Vertebrata</taxon>
        <taxon>Euteleostomi</taxon>
        <taxon>Actinopterygii</taxon>
        <taxon>Neopterygii</taxon>
        <taxon>Teleostei</taxon>
        <taxon>Anguilliformes</taxon>
        <taxon>Anguillidae</taxon>
        <taxon>Anguilla</taxon>
    </lineage>
</organism>
<protein>
    <submittedName>
        <fullName evidence="1">Uncharacterized protein</fullName>
    </submittedName>
</protein>
<reference evidence="1" key="2">
    <citation type="journal article" date="2015" name="Fish Shellfish Immunol.">
        <title>Early steps in the European eel (Anguilla anguilla)-Vibrio vulnificus interaction in the gills: Role of the RtxA13 toxin.</title>
        <authorList>
            <person name="Callol A."/>
            <person name="Pajuelo D."/>
            <person name="Ebbesson L."/>
            <person name="Teles M."/>
            <person name="MacKenzie S."/>
            <person name="Amaro C."/>
        </authorList>
    </citation>
    <scope>NUCLEOTIDE SEQUENCE</scope>
</reference>
<reference evidence="1" key="1">
    <citation type="submission" date="2014-11" db="EMBL/GenBank/DDBJ databases">
        <authorList>
            <person name="Amaro Gonzalez C."/>
        </authorList>
    </citation>
    <scope>NUCLEOTIDE SEQUENCE</scope>
</reference>
<evidence type="ECO:0000313" key="1">
    <source>
        <dbReference type="EMBL" id="JAH31210.1"/>
    </source>
</evidence>
<sequence>MKVFIFHKHQVCNLTLVITRPQSYSSCVISFTADIFPSDYPHRAKGFASQIAKAVQHSI</sequence>
<name>A0A0E9RS41_ANGAN</name>
<dbReference type="AlphaFoldDB" id="A0A0E9RS41"/>
<accession>A0A0E9RS41</accession>